<dbReference type="Gene3D" id="3.40.109.10">
    <property type="entry name" value="NADH Oxidase"/>
    <property type="match status" value="1"/>
</dbReference>
<dbReference type="EMBL" id="BPFZ01000010">
    <property type="protein sequence ID" value="GIU67540.1"/>
    <property type="molecule type" value="Genomic_DNA"/>
</dbReference>
<dbReference type="InterPro" id="IPR000415">
    <property type="entry name" value="Nitroreductase-like"/>
</dbReference>
<sequence>MQVEEAVKQRKSVRAFKPDLVPLSEIRAILEIARAAPSGGNLQPWRMIVITGHEIEAVRSIAMHSLQENPLGQAGDYPIYPPKLNEPYRTRRYLVGEALYAILGIAREDSVGRLAQMSKNYEFFGAPLAIFFVIDRAMGHGQWAHMGMLMQTICLVAQERGLATCMQEAWAMVRDSVGQHFGLAPHEMIYCAMAMGYEDTKAPINQLRTGRAHLDEIATFLGFASQEEQAISLS</sequence>
<dbReference type="SUPFAM" id="SSF55469">
    <property type="entry name" value="FMN-dependent nitroreductase-like"/>
    <property type="match status" value="1"/>
</dbReference>
<dbReference type="CDD" id="cd02136">
    <property type="entry name" value="PnbA_NfnB-like"/>
    <property type="match status" value="1"/>
</dbReference>
<dbReference type="InterPro" id="IPR029479">
    <property type="entry name" value="Nitroreductase"/>
</dbReference>
<reference evidence="7" key="2">
    <citation type="journal article" date="2023" name="ISME Commun">
        <title>Characterization of a bloom-associated alphaproteobacterial lineage, 'Candidatus Phycosocius': insights into freshwater algal-bacterial interactions.</title>
        <authorList>
            <person name="Tanabe Y."/>
            <person name="Yamaguchi H."/>
            <person name="Yoshida M."/>
            <person name="Kai A."/>
            <person name="Okazaki Y."/>
        </authorList>
    </citation>
    <scope>NUCLEOTIDE SEQUENCE</scope>
    <source>
        <strain evidence="7">BOTRYCO-1</strain>
    </source>
</reference>
<evidence type="ECO:0000259" key="6">
    <source>
        <dbReference type="Pfam" id="PF00881"/>
    </source>
</evidence>
<keyword evidence="3" id="KW-0285">Flavoprotein</keyword>
<reference evidence="7" key="1">
    <citation type="submission" date="2021-05" db="EMBL/GenBank/DDBJ databases">
        <authorList>
            <person name="Tanabe Y."/>
        </authorList>
    </citation>
    <scope>NUCLEOTIDE SEQUENCE</scope>
    <source>
        <strain evidence="7">BOTRYCO-1</strain>
    </source>
</reference>
<evidence type="ECO:0000256" key="1">
    <source>
        <dbReference type="ARBA" id="ARBA00001917"/>
    </source>
</evidence>
<accession>A0ABQ4PX12</accession>
<comment type="similarity">
    <text evidence="2">Belongs to the nitroreductase family.</text>
</comment>
<dbReference type="RefSeq" id="WP_284360470.1">
    <property type="nucleotide sequence ID" value="NZ_BPFZ01000010.1"/>
</dbReference>
<comment type="caution">
    <text evidence="7">The sequence shown here is derived from an EMBL/GenBank/DDBJ whole genome shotgun (WGS) entry which is preliminary data.</text>
</comment>
<evidence type="ECO:0000256" key="4">
    <source>
        <dbReference type="ARBA" id="ARBA00022643"/>
    </source>
</evidence>
<evidence type="ECO:0000313" key="7">
    <source>
        <dbReference type="EMBL" id="GIU67540.1"/>
    </source>
</evidence>
<dbReference type="PANTHER" id="PTHR43673">
    <property type="entry name" value="NAD(P)H NITROREDUCTASE YDGI-RELATED"/>
    <property type="match status" value="1"/>
</dbReference>
<proteinExistence type="inferred from homology"/>
<protein>
    <submittedName>
        <fullName evidence="7">NADH dehydrogenase</fullName>
    </submittedName>
</protein>
<dbReference type="PANTHER" id="PTHR43673:SF2">
    <property type="entry name" value="NITROREDUCTASE"/>
    <property type="match status" value="1"/>
</dbReference>
<name>A0ABQ4PX12_9PROT</name>
<feature type="domain" description="Nitroreductase" evidence="6">
    <location>
        <begin position="7"/>
        <end position="197"/>
    </location>
</feature>
<keyword evidence="4" id="KW-0288">FMN</keyword>
<dbReference type="Proteomes" id="UP001161064">
    <property type="component" value="Unassembled WGS sequence"/>
</dbReference>
<keyword evidence="8" id="KW-1185">Reference proteome</keyword>
<evidence type="ECO:0000256" key="5">
    <source>
        <dbReference type="ARBA" id="ARBA00023002"/>
    </source>
</evidence>
<comment type="cofactor">
    <cofactor evidence="1">
        <name>FMN</name>
        <dbReference type="ChEBI" id="CHEBI:58210"/>
    </cofactor>
</comment>
<evidence type="ECO:0000256" key="3">
    <source>
        <dbReference type="ARBA" id="ARBA00022630"/>
    </source>
</evidence>
<gene>
    <name evidence="7" type="ORF">PsB1_1694</name>
</gene>
<organism evidence="7 8">
    <name type="scientific">Candidatus Phycosocius spiralis</name>
    <dbReference type="NCBI Taxonomy" id="2815099"/>
    <lineage>
        <taxon>Bacteria</taxon>
        <taxon>Pseudomonadati</taxon>
        <taxon>Pseudomonadota</taxon>
        <taxon>Alphaproteobacteria</taxon>
        <taxon>Caulobacterales</taxon>
        <taxon>Caulobacterales incertae sedis</taxon>
        <taxon>Candidatus Phycosocius</taxon>
    </lineage>
</organism>
<keyword evidence="5" id="KW-0560">Oxidoreductase</keyword>
<dbReference type="Pfam" id="PF00881">
    <property type="entry name" value="Nitroreductase"/>
    <property type="match status" value="1"/>
</dbReference>
<evidence type="ECO:0000313" key="8">
    <source>
        <dbReference type="Proteomes" id="UP001161064"/>
    </source>
</evidence>
<evidence type="ECO:0000256" key="2">
    <source>
        <dbReference type="ARBA" id="ARBA00007118"/>
    </source>
</evidence>